<keyword evidence="1" id="KW-0238">DNA-binding</keyword>
<organism evidence="3 4">
    <name type="scientific">Paenibacillus nuruki</name>
    <dbReference type="NCBI Taxonomy" id="1886670"/>
    <lineage>
        <taxon>Bacteria</taxon>
        <taxon>Bacillati</taxon>
        <taxon>Bacillota</taxon>
        <taxon>Bacilli</taxon>
        <taxon>Bacillales</taxon>
        <taxon>Paenibacillaceae</taxon>
        <taxon>Paenibacillus</taxon>
    </lineage>
</organism>
<dbReference type="Proteomes" id="UP000094578">
    <property type="component" value="Unassembled WGS sequence"/>
</dbReference>
<comment type="caution">
    <text evidence="3">The sequence shown here is derived from an EMBL/GenBank/DDBJ whole genome shotgun (WGS) entry which is preliminary data.</text>
</comment>
<keyword evidence="4" id="KW-1185">Reference proteome</keyword>
<dbReference type="PANTHER" id="PTHR30363:SF28">
    <property type="entry name" value="TRANSCRIPTIONAL REGULATORY PROTEIN-RELATED"/>
    <property type="match status" value="1"/>
</dbReference>
<dbReference type="PATRIC" id="fig|1886670.3.peg.1632"/>
<gene>
    <name evidence="3" type="ORF">PTI45_01604</name>
</gene>
<dbReference type="Pfam" id="PF08279">
    <property type="entry name" value="HTH_11"/>
    <property type="match status" value="1"/>
</dbReference>
<dbReference type="GO" id="GO:0003677">
    <property type="term" value="F:DNA binding"/>
    <property type="evidence" value="ECO:0007669"/>
    <property type="project" value="UniProtKB-KW"/>
</dbReference>
<evidence type="ECO:0000313" key="4">
    <source>
        <dbReference type="Proteomes" id="UP000094578"/>
    </source>
</evidence>
<dbReference type="InterPro" id="IPR036388">
    <property type="entry name" value="WH-like_DNA-bd_sf"/>
</dbReference>
<sequence length="213" mass="24909">MKSHQEPSTRRSIMIMLKTQGPFSVSELARELNITEMAVRRHIHTLDQEGLLITETVRIPTGRPFLRFRLSERAEEHFPHNYHQLALDLLSELDEEDVTRLFEGRKQKLLSRYQSIADTEDHQERVAALTDIQHNGGYMARYEQQSENHYTIYEYNCPINQIANRYDIACQCEQQLFEQLLQADVERTECIAKGGRCCVYQIQFQPQSSTSSE</sequence>
<name>A0A1E3L613_9BACL</name>
<protein>
    <recommendedName>
        <fullName evidence="2">Helix-turn-helix type 11 domain-containing protein</fullName>
    </recommendedName>
</protein>
<evidence type="ECO:0000256" key="1">
    <source>
        <dbReference type="ARBA" id="ARBA00023125"/>
    </source>
</evidence>
<dbReference type="CDD" id="cd00090">
    <property type="entry name" value="HTH_ARSR"/>
    <property type="match status" value="1"/>
</dbReference>
<dbReference type="InterPro" id="IPR036390">
    <property type="entry name" value="WH_DNA-bd_sf"/>
</dbReference>
<dbReference type="STRING" id="1886670.PTI45_01604"/>
<proteinExistence type="predicted"/>
<dbReference type="EMBL" id="MDER01000032">
    <property type="protein sequence ID" value="ODP29093.1"/>
    <property type="molecule type" value="Genomic_DNA"/>
</dbReference>
<dbReference type="SUPFAM" id="SSF46785">
    <property type="entry name" value="Winged helix' DNA-binding domain"/>
    <property type="match status" value="1"/>
</dbReference>
<reference evidence="3 4" key="1">
    <citation type="submission" date="2016-08" db="EMBL/GenBank/DDBJ databases">
        <title>Genome sequencing of Paenibacillus sp. TI45-13ar, isolated from Korean traditional nuruk.</title>
        <authorList>
            <person name="Kim S.-J."/>
        </authorList>
    </citation>
    <scope>NUCLEOTIDE SEQUENCE [LARGE SCALE GENOMIC DNA]</scope>
    <source>
        <strain evidence="3 4">TI45-13ar</strain>
    </source>
</reference>
<dbReference type="InterPro" id="IPR013196">
    <property type="entry name" value="HTH_11"/>
</dbReference>
<dbReference type="InterPro" id="IPR050313">
    <property type="entry name" value="Carb_Metab_HTH_regulators"/>
</dbReference>
<evidence type="ECO:0000313" key="3">
    <source>
        <dbReference type="EMBL" id="ODP29093.1"/>
    </source>
</evidence>
<feature type="domain" description="Helix-turn-helix type 11" evidence="2">
    <location>
        <begin position="10"/>
        <end position="54"/>
    </location>
</feature>
<accession>A0A1E3L613</accession>
<evidence type="ECO:0000259" key="2">
    <source>
        <dbReference type="Pfam" id="PF08279"/>
    </source>
</evidence>
<dbReference type="RefSeq" id="WP_069327037.1">
    <property type="nucleotide sequence ID" value="NZ_MDER01000032.1"/>
</dbReference>
<dbReference type="AlphaFoldDB" id="A0A1E3L613"/>
<dbReference type="InterPro" id="IPR011991">
    <property type="entry name" value="ArsR-like_HTH"/>
</dbReference>
<dbReference type="PANTHER" id="PTHR30363">
    <property type="entry name" value="HTH-TYPE TRANSCRIPTIONAL REGULATOR SRLR-RELATED"/>
    <property type="match status" value="1"/>
</dbReference>
<dbReference type="Gene3D" id="1.10.10.10">
    <property type="entry name" value="Winged helix-like DNA-binding domain superfamily/Winged helix DNA-binding domain"/>
    <property type="match status" value="1"/>
</dbReference>